<dbReference type="SMART" id="SM00850">
    <property type="entry name" value="LytTR"/>
    <property type="match status" value="1"/>
</dbReference>
<dbReference type="PROSITE" id="PS50930">
    <property type="entry name" value="HTH_LYTTR"/>
    <property type="match status" value="1"/>
</dbReference>
<dbReference type="PANTHER" id="PTHR37299:SF1">
    <property type="entry name" value="STAGE 0 SPORULATION PROTEIN A HOMOLOG"/>
    <property type="match status" value="1"/>
</dbReference>
<dbReference type="Gene3D" id="2.40.50.1020">
    <property type="entry name" value="LytTr DNA-binding domain"/>
    <property type="match status" value="1"/>
</dbReference>
<keyword evidence="3" id="KW-1185">Reference proteome</keyword>
<evidence type="ECO:0000259" key="1">
    <source>
        <dbReference type="PROSITE" id="PS50930"/>
    </source>
</evidence>
<dbReference type="InterPro" id="IPR007492">
    <property type="entry name" value="LytTR_DNA-bd_dom"/>
</dbReference>
<dbReference type="RefSeq" id="WP_129603680.1">
    <property type="nucleotide sequence ID" value="NZ_SBLB01000006.1"/>
</dbReference>
<dbReference type="Proteomes" id="UP000290407">
    <property type="component" value="Unassembled WGS sequence"/>
</dbReference>
<feature type="domain" description="HTH LytTR-type" evidence="1">
    <location>
        <begin position="18"/>
        <end position="113"/>
    </location>
</feature>
<evidence type="ECO:0000313" key="3">
    <source>
        <dbReference type="Proteomes" id="UP000290407"/>
    </source>
</evidence>
<proteinExistence type="predicted"/>
<dbReference type="InterPro" id="IPR046947">
    <property type="entry name" value="LytR-like"/>
</dbReference>
<comment type="caution">
    <text evidence="2">The sequence shown here is derived from an EMBL/GenBank/DDBJ whole genome shotgun (WGS) entry which is preliminary data.</text>
</comment>
<sequence>MTSASAPNAIKLPSISDPVAIDFITYLEGYGNYTRVYQQAKSTPLVISQTLKWFEDQLPAFIRTHKSMMVNPSYVATISQGDDARTIRLKLVDGSWISVSRRRADLVRGKLTTLRR</sequence>
<evidence type="ECO:0000313" key="2">
    <source>
        <dbReference type="EMBL" id="RYC67897.1"/>
    </source>
</evidence>
<dbReference type="GO" id="GO:0003677">
    <property type="term" value="F:DNA binding"/>
    <property type="evidence" value="ECO:0007669"/>
    <property type="project" value="InterPro"/>
</dbReference>
<dbReference type="EMBL" id="SBLB01000006">
    <property type="protein sequence ID" value="RYC67897.1"/>
    <property type="molecule type" value="Genomic_DNA"/>
</dbReference>
<accession>A0A4Q2UF96</accession>
<dbReference type="GO" id="GO:0000156">
    <property type="term" value="F:phosphorelay response regulator activity"/>
    <property type="evidence" value="ECO:0007669"/>
    <property type="project" value="InterPro"/>
</dbReference>
<dbReference type="AlphaFoldDB" id="A0A4Q2UF96"/>
<dbReference type="PANTHER" id="PTHR37299">
    <property type="entry name" value="TRANSCRIPTIONAL REGULATOR-RELATED"/>
    <property type="match status" value="1"/>
</dbReference>
<protein>
    <submittedName>
        <fullName evidence="2">LytTR family transcriptional regulator</fullName>
    </submittedName>
</protein>
<name>A0A4Q2UF96_9BACT</name>
<reference evidence="2 3" key="1">
    <citation type="submission" date="2019-01" db="EMBL/GenBank/DDBJ databases">
        <title>Spirosoma flava sp. nov., a propanil-degrading bacterium isolated from herbicide-contaminated soil.</title>
        <authorList>
            <person name="Zhang L."/>
            <person name="Jiang J.-D."/>
        </authorList>
    </citation>
    <scope>NUCLEOTIDE SEQUENCE [LARGE SCALE GENOMIC DNA]</scope>
    <source>
        <strain evidence="2 3">TY50</strain>
    </source>
</reference>
<dbReference type="Pfam" id="PF04397">
    <property type="entry name" value="LytTR"/>
    <property type="match status" value="1"/>
</dbReference>
<gene>
    <name evidence="2" type="ORF">EQG79_20755</name>
</gene>
<organism evidence="2 3">
    <name type="scientific">Spirosoma sordidisoli</name>
    <dbReference type="NCBI Taxonomy" id="2502893"/>
    <lineage>
        <taxon>Bacteria</taxon>
        <taxon>Pseudomonadati</taxon>
        <taxon>Bacteroidota</taxon>
        <taxon>Cytophagia</taxon>
        <taxon>Cytophagales</taxon>
        <taxon>Cytophagaceae</taxon>
        <taxon>Spirosoma</taxon>
    </lineage>
</organism>